<dbReference type="SUPFAM" id="SSF51905">
    <property type="entry name" value="FAD/NAD(P)-binding domain"/>
    <property type="match status" value="1"/>
</dbReference>
<comment type="pathway">
    <text evidence="2">Cofactor biosynthesis; ubiquinone biosynthesis.</text>
</comment>
<dbReference type="EMBL" id="VSTH01000142">
    <property type="protein sequence ID" value="TYO62156.1"/>
    <property type="molecule type" value="Genomic_DNA"/>
</dbReference>
<evidence type="ECO:0000313" key="9">
    <source>
        <dbReference type="EMBL" id="TYO62156.1"/>
    </source>
</evidence>
<dbReference type="UniPathway" id="UPA00232"/>
<dbReference type="InterPro" id="IPR018168">
    <property type="entry name" value="Ubi_Hdrlase_CS"/>
</dbReference>
<sequence length="406" mass="43514">MSVQGSIVIGGGAFAGLALALALRQGLGPEIPVIVADPALATRPSRDPRATAIVAACRRLFEAIGAWDDVKAEAQPILDMVVTDSKLEDATRPVFLNFAGDVAPGESFAHMVENRRLIDALVARAEDEGIDLRATTVASYDSRADGIDVTLGDGSAIAASLLIAADGARSRLRERAGIATHGWEYDQSGIVVTVGHERDHEGRAEEHFLPAGPFAILPLSGKRSSLVWTERRTEAARIVALSDEEFHGELERRFGLHLGEVKALDKPRAFPLSYFVARSFIAERLALVGDAAHVIHPIAGQGLNMGLKDVAALAEVVVDAARLGMDIGGADVLERYQRWRRFDTMAMGVATNSLNFLFSNRSTLLRAVRDIGLGLVDRAPPLKNLFIRQAAGLTGEVPKLLKGEAL</sequence>
<name>A0A5S4YCK2_9BRAD</name>
<evidence type="ECO:0000256" key="3">
    <source>
        <dbReference type="ARBA" id="ARBA00005349"/>
    </source>
</evidence>
<dbReference type="FunFam" id="3.50.50.60:FF:000021">
    <property type="entry name" value="Ubiquinone biosynthesis monooxygenase COQ6"/>
    <property type="match status" value="1"/>
</dbReference>
<dbReference type="PROSITE" id="PS01304">
    <property type="entry name" value="UBIH"/>
    <property type="match status" value="1"/>
</dbReference>
<accession>A0A5S4YCK2</accession>
<dbReference type="Pfam" id="PF01494">
    <property type="entry name" value="FAD_binding_3"/>
    <property type="match status" value="1"/>
</dbReference>
<dbReference type="InterPro" id="IPR051205">
    <property type="entry name" value="UbiH/COQ6_monooxygenase"/>
</dbReference>
<evidence type="ECO:0000256" key="2">
    <source>
        <dbReference type="ARBA" id="ARBA00004749"/>
    </source>
</evidence>
<evidence type="ECO:0000256" key="1">
    <source>
        <dbReference type="ARBA" id="ARBA00001974"/>
    </source>
</evidence>
<keyword evidence="7" id="KW-0503">Monooxygenase</keyword>
<comment type="similarity">
    <text evidence="3">Belongs to the UbiH/COQ6 family.</text>
</comment>
<dbReference type="PANTHER" id="PTHR43876:SF7">
    <property type="entry name" value="UBIQUINONE BIOSYNTHESIS MONOOXYGENASE COQ6, MITOCHONDRIAL"/>
    <property type="match status" value="1"/>
</dbReference>
<comment type="caution">
    <text evidence="9">The sequence shown here is derived from an EMBL/GenBank/DDBJ whole genome shotgun (WGS) entry which is preliminary data.</text>
</comment>
<dbReference type="InterPro" id="IPR010971">
    <property type="entry name" value="UbiH/COQ6"/>
</dbReference>
<dbReference type="GO" id="GO:0110142">
    <property type="term" value="C:ubiquinone biosynthesis complex"/>
    <property type="evidence" value="ECO:0007669"/>
    <property type="project" value="UniProtKB-ARBA"/>
</dbReference>
<dbReference type="NCBIfam" id="NF005599">
    <property type="entry name" value="PRK07333.1"/>
    <property type="match status" value="1"/>
</dbReference>
<reference evidence="9 10" key="1">
    <citation type="submission" date="2019-08" db="EMBL/GenBank/DDBJ databases">
        <title>Bradyrhizobium hipponensis sp. nov., a rhizobium isolated from a Lupinus angustifolius root nodule in Tunisia.</title>
        <authorList>
            <person name="Off K."/>
            <person name="Rejili M."/>
            <person name="Mars M."/>
            <person name="Brachmann A."/>
            <person name="Marin M."/>
        </authorList>
    </citation>
    <scope>NUCLEOTIDE SEQUENCE [LARGE SCALE GENOMIC DNA]</scope>
    <source>
        <strain evidence="10">aSej3</strain>
    </source>
</reference>
<keyword evidence="6" id="KW-0560">Oxidoreductase</keyword>
<dbReference type="GO" id="GO:0004497">
    <property type="term" value="F:monooxygenase activity"/>
    <property type="evidence" value="ECO:0007669"/>
    <property type="project" value="UniProtKB-KW"/>
</dbReference>
<proteinExistence type="inferred from homology"/>
<dbReference type="GO" id="GO:0006744">
    <property type="term" value="P:ubiquinone biosynthetic process"/>
    <property type="evidence" value="ECO:0007669"/>
    <property type="project" value="UniProtKB-UniPathway"/>
</dbReference>
<keyword evidence="10" id="KW-1185">Reference proteome</keyword>
<dbReference type="AlphaFoldDB" id="A0A5S4YCK2"/>
<evidence type="ECO:0000256" key="4">
    <source>
        <dbReference type="ARBA" id="ARBA00022630"/>
    </source>
</evidence>
<protein>
    <submittedName>
        <fullName evidence="9">Ubiquinone biosynthesis hydroxylase</fullName>
    </submittedName>
</protein>
<evidence type="ECO:0000256" key="6">
    <source>
        <dbReference type="ARBA" id="ARBA00023002"/>
    </source>
</evidence>
<comment type="cofactor">
    <cofactor evidence="1">
        <name>FAD</name>
        <dbReference type="ChEBI" id="CHEBI:57692"/>
    </cofactor>
</comment>
<dbReference type="GO" id="GO:0016705">
    <property type="term" value="F:oxidoreductase activity, acting on paired donors, with incorporation or reduction of molecular oxygen"/>
    <property type="evidence" value="ECO:0007669"/>
    <property type="project" value="InterPro"/>
</dbReference>
<evidence type="ECO:0000256" key="7">
    <source>
        <dbReference type="ARBA" id="ARBA00023033"/>
    </source>
</evidence>
<keyword evidence="9" id="KW-0830">Ubiquinone</keyword>
<evidence type="ECO:0000259" key="8">
    <source>
        <dbReference type="Pfam" id="PF01494"/>
    </source>
</evidence>
<dbReference type="PRINTS" id="PR00420">
    <property type="entry name" value="RNGMNOXGNASE"/>
</dbReference>
<evidence type="ECO:0000256" key="5">
    <source>
        <dbReference type="ARBA" id="ARBA00022827"/>
    </source>
</evidence>
<evidence type="ECO:0000313" key="10">
    <source>
        <dbReference type="Proteomes" id="UP000324797"/>
    </source>
</evidence>
<dbReference type="Gene3D" id="3.50.50.60">
    <property type="entry name" value="FAD/NAD(P)-binding domain"/>
    <property type="match status" value="2"/>
</dbReference>
<gene>
    <name evidence="9" type="ORF">FXV83_33785</name>
</gene>
<dbReference type="GO" id="GO:0071949">
    <property type="term" value="F:FAD binding"/>
    <property type="evidence" value="ECO:0007669"/>
    <property type="project" value="InterPro"/>
</dbReference>
<keyword evidence="4" id="KW-0285">Flavoprotein</keyword>
<organism evidence="9 10">
    <name type="scientific">Bradyrhizobium hipponense</name>
    <dbReference type="NCBI Taxonomy" id="2605638"/>
    <lineage>
        <taxon>Bacteria</taxon>
        <taxon>Pseudomonadati</taxon>
        <taxon>Pseudomonadota</taxon>
        <taxon>Alphaproteobacteria</taxon>
        <taxon>Hyphomicrobiales</taxon>
        <taxon>Nitrobacteraceae</taxon>
        <taxon>Bradyrhizobium</taxon>
    </lineage>
</organism>
<dbReference type="NCBIfam" id="TIGR01988">
    <property type="entry name" value="Ubi-OHases"/>
    <property type="match status" value="1"/>
</dbReference>
<dbReference type="PANTHER" id="PTHR43876">
    <property type="entry name" value="UBIQUINONE BIOSYNTHESIS MONOOXYGENASE COQ6, MITOCHONDRIAL"/>
    <property type="match status" value="1"/>
</dbReference>
<feature type="domain" description="FAD-binding" evidence="8">
    <location>
        <begin position="7"/>
        <end position="319"/>
    </location>
</feature>
<keyword evidence="5" id="KW-0274">FAD</keyword>
<dbReference type="InterPro" id="IPR002938">
    <property type="entry name" value="FAD-bd"/>
</dbReference>
<dbReference type="InterPro" id="IPR036188">
    <property type="entry name" value="FAD/NAD-bd_sf"/>
</dbReference>
<dbReference type="RefSeq" id="WP_148743886.1">
    <property type="nucleotide sequence ID" value="NZ_VSTH01000142.1"/>
</dbReference>
<dbReference type="Proteomes" id="UP000324797">
    <property type="component" value="Unassembled WGS sequence"/>
</dbReference>